<keyword evidence="1" id="KW-1133">Transmembrane helix</keyword>
<dbReference type="AlphaFoldDB" id="A0A6G0TXN1"/>
<keyword evidence="1" id="KW-0812">Transmembrane</keyword>
<feature type="transmembrane region" description="Helical" evidence="1">
    <location>
        <begin position="141"/>
        <end position="163"/>
    </location>
</feature>
<sequence length="185" mass="22120">MLYNNIICQREKNGKPRAIKRVCMYIVTLRLLPAWVHVNFATPRTFTLYYLYNNDILKLSQSSFRPIYRFQSHDNYIYNNNNNNDIIIIIIIMYNYNSSIDLVVVRSTVVEFVYYRKIIYNIASSPAYNSRASYAFIFKNIIFRTSLFLVVIEFLHMIIYTVLIKKMFKKIQLLFSVILLYINIT</sequence>
<proteinExistence type="predicted"/>
<evidence type="ECO:0000313" key="2">
    <source>
        <dbReference type="EMBL" id="KAE9539699.1"/>
    </source>
</evidence>
<dbReference type="EMBL" id="VYZN01000014">
    <property type="protein sequence ID" value="KAE9539699.1"/>
    <property type="molecule type" value="Genomic_DNA"/>
</dbReference>
<organism evidence="2 3">
    <name type="scientific">Aphis glycines</name>
    <name type="common">Soybean aphid</name>
    <dbReference type="NCBI Taxonomy" id="307491"/>
    <lineage>
        <taxon>Eukaryota</taxon>
        <taxon>Metazoa</taxon>
        <taxon>Ecdysozoa</taxon>
        <taxon>Arthropoda</taxon>
        <taxon>Hexapoda</taxon>
        <taxon>Insecta</taxon>
        <taxon>Pterygota</taxon>
        <taxon>Neoptera</taxon>
        <taxon>Paraneoptera</taxon>
        <taxon>Hemiptera</taxon>
        <taxon>Sternorrhyncha</taxon>
        <taxon>Aphidomorpha</taxon>
        <taxon>Aphidoidea</taxon>
        <taxon>Aphididae</taxon>
        <taxon>Aphidini</taxon>
        <taxon>Aphis</taxon>
        <taxon>Aphis</taxon>
    </lineage>
</organism>
<protein>
    <submittedName>
        <fullName evidence="2">Uncharacterized protein</fullName>
    </submittedName>
</protein>
<keyword evidence="1" id="KW-0472">Membrane</keyword>
<keyword evidence="3" id="KW-1185">Reference proteome</keyword>
<dbReference type="Proteomes" id="UP000475862">
    <property type="component" value="Unassembled WGS sequence"/>
</dbReference>
<evidence type="ECO:0000313" key="3">
    <source>
        <dbReference type="Proteomes" id="UP000475862"/>
    </source>
</evidence>
<gene>
    <name evidence="2" type="ORF">AGLY_004951</name>
</gene>
<comment type="caution">
    <text evidence="2">The sequence shown here is derived from an EMBL/GenBank/DDBJ whole genome shotgun (WGS) entry which is preliminary data.</text>
</comment>
<evidence type="ECO:0000256" key="1">
    <source>
        <dbReference type="SAM" id="Phobius"/>
    </source>
</evidence>
<accession>A0A6G0TXN1</accession>
<name>A0A6G0TXN1_APHGL</name>
<reference evidence="2 3" key="1">
    <citation type="submission" date="2019-08" db="EMBL/GenBank/DDBJ databases">
        <title>The genome of the soybean aphid Biotype 1, its phylome, world population structure and adaptation to the North American continent.</title>
        <authorList>
            <person name="Giordano R."/>
            <person name="Donthu R.K."/>
            <person name="Hernandez A.G."/>
            <person name="Wright C.L."/>
            <person name="Zimin A.V."/>
        </authorList>
    </citation>
    <scope>NUCLEOTIDE SEQUENCE [LARGE SCALE GENOMIC DNA]</scope>
    <source>
        <tissue evidence="2">Whole aphids</tissue>
    </source>
</reference>